<reference evidence="1 2" key="1">
    <citation type="journal article" date="2016" name="Nat. Commun.">
        <title>Thousands of microbial genomes shed light on interconnected biogeochemical processes in an aquifer system.</title>
        <authorList>
            <person name="Anantharaman K."/>
            <person name="Brown C.T."/>
            <person name="Hug L.A."/>
            <person name="Sharon I."/>
            <person name="Castelle C.J."/>
            <person name="Probst A.J."/>
            <person name="Thomas B.C."/>
            <person name="Singh A."/>
            <person name="Wilkins M.J."/>
            <person name="Karaoz U."/>
            <person name="Brodie E.L."/>
            <person name="Williams K.H."/>
            <person name="Hubbard S.S."/>
            <person name="Banfield J.F."/>
        </authorList>
    </citation>
    <scope>NUCLEOTIDE SEQUENCE [LARGE SCALE GENOMIC DNA]</scope>
</reference>
<proteinExistence type="predicted"/>
<dbReference type="Gene3D" id="3.40.50.2020">
    <property type="match status" value="1"/>
</dbReference>
<gene>
    <name evidence="1" type="ORF">A3D56_01515</name>
</gene>
<evidence type="ECO:0000313" key="2">
    <source>
        <dbReference type="Proteomes" id="UP000177943"/>
    </source>
</evidence>
<organism evidence="1 2">
    <name type="scientific">Candidatus Taylorbacteria bacterium RIFCSPHIGHO2_02_FULL_45_35</name>
    <dbReference type="NCBI Taxonomy" id="1802311"/>
    <lineage>
        <taxon>Bacteria</taxon>
        <taxon>Candidatus Tayloriibacteriota</taxon>
    </lineage>
</organism>
<evidence type="ECO:0000313" key="1">
    <source>
        <dbReference type="EMBL" id="OHA27876.1"/>
    </source>
</evidence>
<name>A0A1G2MVI5_9BACT</name>
<sequence>MSKVIVPQRGDDLKALARLCDALYICPKDHVGKRLGPMVAYAGKSPDGKNLIGDIYFNFRRIECHPLVVEQFAEVVAEKIIGAHIADTLDTVCGIPEGGRSLAQPLARILGKRFVYATKVPKPTEQGKKQEYTWDLSQFAFAQKERLLVVEDVINNLQNTDNTLEQIALTGAEVVILSAALNRSPFADTEYIPRKGPYADKVLPIVAAIREPYPEYSQTDSAVVGDVAAGNVEFGVKNNWTLLMVAMECASGRKVPDSGSSRFGGF</sequence>
<dbReference type="CDD" id="cd06223">
    <property type="entry name" value="PRTases_typeI"/>
    <property type="match status" value="1"/>
</dbReference>
<evidence type="ECO:0008006" key="3">
    <source>
        <dbReference type="Google" id="ProtNLM"/>
    </source>
</evidence>
<dbReference type="EMBL" id="MHRP01000004">
    <property type="protein sequence ID" value="OHA27876.1"/>
    <property type="molecule type" value="Genomic_DNA"/>
</dbReference>
<protein>
    <recommendedName>
        <fullName evidence="3">Phosphoribosyltransferase domain-containing protein</fullName>
    </recommendedName>
</protein>
<dbReference type="Proteomes" id="UP000177943">
    <property type="component" value="Unassembled WGS sequence"/>
</dbReference>
<dbReference type="SUPFAM" id="SSF53271">
    <property type="entry name" value="PRTase-like"/>
    <property type="match status" value="1"/>
</dbReference>
<dbReference type="InterPro" id="IPR000836">
    <property type="entry name" value="PRTase_dom"/>
</dbReference>
<dbReference type="AlphaFoldDB" id="A0A1G2MVI5"/>
<comment type="caution">
    <text evidence="1">The sequence shown here is derived from an EMBL/GenBank/DDBJ whole genome shotgun (WGS) entry which is preliminary data.</text>
</comment>
<accession>A0A1G2MVI5</accession>
<dbReference type="InterPro" id="IPR029057">
    <property type="entry name" value="PRTase-like"/>
</dbReference>